<dbReference type="AlphaFoldDB" id="A0A699X4B5"/>
<evidence type="ECO:0000313" key="2">
    <source>
        <dbReference type="EMBL" id="GFD51951.1"/>
    </source>
</evidence>
<dbReference type="EMBL" id="BKCJ011776291">
    <property type="protein sequence ID" value="GFD51951.1"/>
    <property type="molecule type" value="Genomic_DNA"/>
</dbReference>
<feature type="region of interest" description="Disordered" evidence="1">
    <location>
        <begin position="1"/>
        <end position="30"/>
    </location>
</feature>
<feature type="compositionally biased region" description="Basic residues" evidence="1">
    <location>
        <begin position="19"/>
        <end position="29"/>
    </location>
</feature>
<protein>
    <submittedName>
        <fullName evidence="2">Uncharacterized protein</fullName>
    </submittedName>
</protein>
<evidence type="ECO:0000256" key="1">
    <source>
        <dbReference type="SAM" id="MobiDB-lite"/>
    </source>
</evidence>
<organism evidence="2">
    <name type="scientific">Tanacetum cinerariifolium</name>
    <name type="common">Dalmatian daisy</name>
    <name type="synonym">Chrysanthemum cinerariifolium</name>
    <dbReference type="NCBI Taxonomy" id="118510"/>
    <lineage>
        <taxon>Eukaryota</taxon>
        <taxon>Viridiplantae</taxon>
        <taxon>Streptophyta</taxon>
        <taxon>Embryophyta</taxon>
        <taxon>Tracheophyta</taxon>
        <taxon>Spermatophyta</taxon>
        <taxon>Magnoliopsida</taxon>
        <taxon>eudicotyledons</taxon>
        <taxon>Gunneridae</taxon>
        <taxon>Pentapetalae</taxon>
        <taxon>asterids</taxon>
        <taxon>campanulids</taxon>
        <taxon>Asterales</taxon>
        <taxon>Asteraceae</taxon>
        <taxon>Asteroideae</taxon>
        <taxon>Anthemideae</taxon>
        <taxon>Anthemidinae</taxon>
        <taxon>Tanacetum</taxon>
    </lineage>
</organism>
<name>A0A699X4B5_TANCI</name>
<reference evidence="2" key="1">
    <citation type="journal article" date="2019" name="Sci. Rep.">
        <title>Draft genome of Tanacetum cinerariifolium, the natural source of mosquito coil.</title>
        <authorList>
            <person name="Yamashiro T."/>
            <person name="Shiraishi A."/>
            <person name="Satake H."/>
            <person name="Nakayama K."/>
        </authorList>
    </citation>
    <scope>NUCLEOTIDE SEQUENCE</scope>
</reference>
<proteinExistence type="predicted"/>
<accession>A0A699X4B5</accession>
<gene>
    <name evidence="2" type="ORF">Tci_923920</name>
</gene>
<feature type="compositionally biased region" description="Low complexity" evidence="1">
    <location>
        <begin position="8"/>
        <end position="18"/>
    </location>
</feature>
<sequence length="110" mass="11433">RRARRGLAARARSSAPRCPRARGLPRPRCQRAPAKCATRHPICRVRRAGPWPRRPSGLADGGRAELCRPATGGAGAAGAAGGAFAQCQRGAAPAGVHPPPHCRLCPPAPR</sequence>
<feature type="non-terminal residue" evidence="2">
    <location>
        <position position="1"/>
    </location>
</feature>
<comment type="caution">
    <text evidence="2">The sequence shown here is derived from an EMBL/GenBank/DDBJ whole genome shotgun (WGS) entry which is preliminary data.</text>
</comment>
<feature type="non-terminal residue" evidence="2">
    <location>
        <position position="110"/>
    </location>
</feature>